<dbReference type="AlphaFoldDB" id="A0A6J6SBP7"/>
<feature type="domain" description="Peptidase M20 dimerisation" evidence="11">
    <location>
        <begin position="177"/>
        <end position="274"/>
    </location>
</feature>
<comment type="cofactor">
    <cofactor evidence="1">
        <name>Zn(2+)</name>
        <dbReference type="ChEBI" id="CHEBI:29105"/>
    </cofactor>
</comment>
<keyword evidence="5" id="KW-0378">Hydrolase</keyword>
<evidence type="ECO:0000256" key="4">
    <source>
        <dbReference type="ARBA" id="ARBA00022723"/>
    </source>
</evidence>
<proteinExistence type="predicted"/>
<sequence length="364" mass="38810">MLGHGGYRIHVPALDLSADVLTLTAALIDIPSESHDEARLADLVEGALRGQVHLTVERLGHTVVARTSLGRAERVLIGGHLDTVPSAGNLPHRVEGDLLFGLGACDMKGGVAVALKLAHGMTEPTRDVTYVFYEGEEVASEFNGLQHLADQRPELLEADLAILMEPSDAGIEAGCQGTIRVDVRIPGVRSHSARSWMGVNAVHQAAEVLGRLRDYVPARPVVDGLEYREGLNAVGIRGGIAGNVIPDECVVTVNYRFAPDRTLGQAIEHVRGVFEGYEVKVVDEAPAARPGLDRPAARDFVAAVGSTPRPKFGWTDVARFAALGVPALNFGPGDPSLAHAANEQVPIAQLRSCLAQLERWLTGQ</sequence>
<dbReference type="GO" id="GO:0006526">
    <property type="term" value="P:L-arginine biosynthetic process"/>
    <property type="evidence" value="ECO:0007669"/>
    <property type="project" value="TreeGrafter"/>
</dbReference>
<dbReference type="InterPro" id="IPR011650">
    <property type="entry name" value="Peptidase_M20_dimer"/>
</dbReference>
<dbReference type="Pfam" id="PF01546">
    <property type="entry name" value="Peptidase_M20"/>
    <property type="match status" value="1"/>
</dbReference>
<organism evidence="12">
    <name type="scientific">freshwater metagenome</name>
    <dbReference type="NCBI Taxonomy" id="449393"/>
    <lineage>
        <taxon>unclassified sequences</taxon>
        <taxon>metagenomes</taxon>
        <taxon>ecological metagenomes</taxon>
    </lineage>
</organism>
<evidence type="ECO:0000256" key="5">
    <source>
        <dbReference type="ARBA" id="ARBA00022801"/>
    </source>
</evidence>
<evidence type="ECO:0000256" key="9">
    <source>
        <dbReference type="ARBA" id="ARBA00023285"/>
    </source>
</evidence>
<keyword evidence="4" id="KW-0479">Metal-binding</keyword>
<comment type="pathway">
    <text evidence="10">Amino-acid biosynthesis.</text>
</comment>
<dbReference type="InterPro" id="IPR010174">
    <property type="entry name" value="Succinyl-DAP_deSuclase_DapE"/>
</dbReference>
<evidence type="ECO:0000313" key="12">
    <source>
        <dbReference type="EMBL" id="CAB4731975.1"/>
    </source>
</evidence>
<keyword evidence="8" id="KW-0457">Lysine biosynthesis</keyword>
<gene>
    <name evidence="12" type="ORF">UFOPK2786_00243</name>
</gene>
<evidence type="ECO:0000256" key="1">
    <source>
        <dbReference type="ARBA" id="ARBA00001947"/>
    </source>
</evidence>
<dbReference type="EMBL" id="CAEZYW010000022">
    <property type="protein sequence ID" value="CAB4731975.1"/>
    <property type="molecule type" value="Genomic_DNA"/>
</dbReference>
<dbReference type="PANTHER" id="PTHR43808">
    <property type="entry name" value="ACETYLORNITHINE DEACETYLASE"/>
    <property type="match status" value="1"/>
</dbReference>
<dbReference type="FunFam" id="3.30.70.360:FF:000011">
    <property type="entry name" value="Succinyl-diaminopimelate desuccinylase"/>
    <property type="match status" value="1"/>
</dbReference>
<dbReference type="Pfam" id="PF07687">
    <property type="entry name" value="M20_dimer"/>
    <property type="match status" value="1"/>
</dbReference>
<dbReference type="InterPro" id="IPR001261">
    <property type="entry name" value="ArgE/DapE_CS"/>
</dbReference>
<dbReference type="Gene3D" id="3.40.630.10">
    <property type="entry name" value="Zn peptidases"/>
    <property type="match status" value="1"/>
</dbReference>
<dbReference type="SUPFAM" id="SSF53187">
    <property type="entry name" value="Zn-dependent exopeptidases"/>
    <property type="match status" value="1"/>
</dbReference>
<dbReference type="Gene3D" id="3.30.70.360">
    <property type="match status" value="1"/>
</dbReference>
<dbReference type="NCBIfam" id="TIGR01900">
    <property type="entry name" value="dapE-gram_pos"/>
    <property type="match status" value="1"/>
</dbReference>
<dbReference type="GO" id="GO:0046872">
    <property type="term" value="F:metal ion binding"/>
    <property type="evidence" value="ECO:0007669"/>
    <property type="project" value="UniProtKB-KW"/>
</dbReference>
<dbReference type="GO" id="GO:0009089">
    <property type="term" value="P:lysine biosynthetic process via diaminopimelate"/>
    <property type="evidence" value="ECO:0007669"/>
    <property type="project" value="InterPro"/>
</dbReference>
<dbReference type="PANTHER" id="PTHR43808:SF31">
    <property type="entry name" value="N-ACETYL-L-CITRULLINE DEACETYLASE"/>
    <property type="match status" value="1"/>
</dbReference>
<keyword evidence="6" id="KW-0862">Zinc</keyword>
<protein>
    <submittedName>
        <fullName evidence="12">Unannotated protein</fullName>
    </submittedName>
</protein>
<dbReference type="InterPro" id="IPR036264">
    <property type="entry name" value="Bact_exopeptidase_dim_dom"/>
</dbReference>
<evidence type="ECO:0000256" key="6">
    <source>
        <dbReference type="ARBA" id="ARBA00022833"/>
    </source>
</evidence>
<dbReference type="GO" id="GO:0008777">
    <property type="term" value="F:acetylornithine deacetylase activity"/>
    <property type="evidence" value="ECO:0007669"/>
    <property type="project" value="TreeGrafter"/>
</dbReference>
<evidence type="ECO:0000256" key="7">
    <source>
        <dbReference type="ARBA" id="ARBA00022915"/>
    </source>
</evidence>
<evidence type="ECO:0000256" key="10">
    <source>
        <dbReference type="ARBA" id="ARBA00029440"/>
    </source>
</evidence>
<evidence type="ECO:0000256" key="8">
    <source>
        <dbReference type="ARBA" id="ARBA00023154"/>
    </source>
</evidence>
<dbReference type="SUPFAM" id="SSF55031">
    <property type="entry name" value="Bacterial exopeptidase dimerisation domain"/>
    <property type="match status" value="1"/>
</dbReference>
<dbReference type="GO" id="GO:0019877">
    <property type="term" value="P:diaminopimelate biosynthetic process"/>
    <property type="evidence" value="ECO:0007669"/>
    <property type="project" value="UniProtKB-KW"/>
</dbReference>
<reference evidence="12" key="1">
    <citation type="submission" date="2020-05" db="EMBL/GenBank/DDBJ databases">
        <authorList>
            <person name="Chiriac C."/>
            <person name="Salcher M."/>
            <person name="Ghai R."/>
            <person name="Kavagutti S V."/>
        </authorList>
    </citation>
    <scope>NUCLEOTIDE SEQUENCE</scope>
</reference>
<evidence type="ECO:0000256" key="2">
    <source>
        <dbReference type="ARBA" id="ARBA00011738"/>
    </source>
</evidence>
<dbReference type="InterPro" id="IPR002933">
    <property type="entry name" value="Peptidase_M20"/>
</dbReference>
<comment type="subunit">
    <text evidence="2">Homodimer.</text>
</comment>
<keyword evidence="3" id="KW-0028">Amino-acid biosynthesis</keyword>
<keyword evidence="7" id="KW-0220">Diaminopimelate biosynthesis</keyword>
<name>A0A6J6SBP7_9ZZZZ</name>
<accession>A0A6J6SBP7</accession>
<dbReference type="GO" id="GO:0009014">
    <property type="term" value="F:succinyl-diaminopimelate desuccinylase activity"/>
    <property type="evidence" value="ECO:0007669"/>
    <property type="project" value="InterPro"/>
</dbReference>
<evidence type="ECO:0000256" key="3">
    <source>
        <dbReference type="ARBA" id="ARBA00022605"/>
    </source>
</evidence>
<keyword evidence="9" id="KW-0170">Cobalt</keyword>
<evidence type="ECO:0000259" key="11">
    <source>
        <dbReference type="Pfam" id="PF07687"/>
    </source>
</evidence>
<dbReference type="PROSITE" id="PS00758">
    <property type="entry name" value="ARGE_DAPE_CPG2_1"/>
    <property type="match status" value="1"/>
</dbReference>
<dbReference type="InterPro" id="IPR050072">
    <property type="entry name" value="Peptidase_M20A"/>
</dbReference>